<evidence type="ECO:0000259" key="1">
    <source>
        <dbReference type="PROSITE" id="PS50011"/>
    </source>
</evidence>
<accession>A0AAV9GXR3</accession>
<sequence>MSAEEEMDRIAVTQIDAGRDDYGDIAFEFNGKRIAVSVLPGPSSQDIEGHLIRLLTKATTADGDEYEDLLDEILDIILDAGKAVFRRVAPPSTAPSPCGQDLHSLLYPETFHFRLKSVDNKPTIVPIPEKDAYAAEFPFDQKVESDFQIDNELPQYSSREIQVLETFVGSGVVSRVLVKDQEMLCKARNSGLLDGSLERELSSLQTIKALSKGSTSIRIPRLIAYIKHAENGHIIGLLREWIPSGIRGGRLKEVCTFTTDKKRREKWATQIRETVDHLHGIGLVWGDGNPSNVIIDSNDDAWLIDLAGGWTGGWVDEEIAGTREGDEQAVGNIFKYLGVE</sequence>
<dbReference type="InterPro" id="IPR000719">
    <property type="entry name" value="Prot_kinase_dom"/>
</dbReference>
<feature type="domain" description="Protein kinase" evidence="1">
    <location>
        <begin position="162"/>
        <end position="340"/>
    </location>
</feature>
<protein>
    <recommendedName>
        <fullName evidence="1">Protein kinase domain-containing protein</fullName>
    </recommendedName>
</protein>
<dbReference type="GO" id="GO:0004672">
    <property type="term" value="F:protein kinase activity"/>
    <property type="evidence" value="ECO:0007669"/>
    <property type="project" value="InterPro"/>
</dbReference>
<dbReference type="Gene3D" id="1.10.510.10">
    <property type="entry name" value="Transferase(Phosphotransferase) domain 1"/>
    <property type="match status" value="1"/>
</dbReference>
<evidence type="ECO:0000313" key="2">
    <source>
        <dbReference type="EMBL" id="KAK4452212.1"/>
    </source>
</evidence>
<name>A0AAV9GXR3_9PEZI</name>
<keyword evidence="3" id="KW-1185">Reference proteome</keyword>
<dbReference type="SUPFAM" id="SSF56112">
    <property type="entry name" value="Protein kinase-like (PK-like)"/>
    <property type="match status" value="1"/>
</dbReference>
<organism evidence="2 3">
    <name type="scientific">Podospora aff. communis PSN243</name>
    <dbReference type="NCBI Taxonomy" id="3040156"/>
    <lineage>
        <taxon>Eukaryota</taxon>
        <taxon>Fungi</taxon>
        <taxon>Dikarya</taxon>
        <taxon>Ascomycota</taxon>
        <taxon>Pezizomycotina</taxon>
        <taxon>Sordariomycetes</taxon>
        <taxon>Sordariomycetidae</taxon>
        <taxon>Sordariales</taxon>
        <taxon>Podosporaceae</taxon>
        <taxon>Podospora</taxon>
    </lineage>
</organism>
<dbReference type="PROSITE" id="PS50011">
    <property type="entry name" value="PROTEIN_KINASE_DOM"/>
    <property type="match status" value="1"/>
</dbReference>
<dbReference type="AlphaFoldDB" id="A0AAV9GXR3"/>
<dbReference type="EMBL" id="MU865925">
    <property type="protein sequence ID" value="KAK4452212.1"/>
    <property type="molecule type" value="Genomic_DNA"/>
</dbReference>
<reference evidence="2" key="1">
    <citation type="journal article" date="2023" name="Mol. Phylogenet. Evol.">
        <title>Genome-scale phylogeny and comparative genomics of the fungal order Sordariales.</title>
        <authorList>
            <person name="Hensen N."/>
            <person name="Bonometti L."/>
            <person name="Westerberg I."/>
            <person name="Brannstrom I.O."/>
            <person name="Guillou S."/>
            <person name="Cros-Aarteil S."/>
            <person name="Calhoun S."/>
            <person name="Haridas S."/>
            <person name="Kuo A."/>
            <person name="Mondo S."/>
            <person name="Pangilinan J."/>
            <person name="Riley R."/>
            <person name="LaButti K."/>
            <person name="Andreopoulos B."/>
            <person name="Lipzen A."/>
            <person name="Chen C."/>
            <person name="Yan M."/>
            <person name="Daum C."/>
            <person name="Ng V."/>
            <person name="Clum A."/>
            <person name="Steindorff A."/>
            <person name="Ohm R.A."/>
            <person name="Martin F."/>
            <person name="Silar P."/>
            <person name="Natvig D.O."/>
            <person name="Lalanne C."/>
            <person name="Gautier V."/>
            <person name="Ament-Velasquez S.L."/>
            <person name="Kruys A."/>
            <person name="Hutchinson M.I."/>
            <person name="Powell A.J."/>
            <person name="Barry K."/>
            <person name="Miller A.N."/>
            <person name="Grigoriev I.V."/>
            <person name="Debuchy R."/>
            <person name="Gladieux P."/>
            <person name="Hiltunen Thoren M."/>
            <person name="Johannesson H."/>
        </authorList>
    </citation>
    <scope>NUCLEOTIDE SEQUENCE</scope>
    <source>
        <strain evidence="2">PSN243</strain>
    </source>
</reference>
<comment type="caution">
    <text evidence="2">The sequence shown here is derived from an EMBL/GenBank/DDBJ whole genome shotgun (WGS) entry which is preliminary data.</text>
</comment>
<dbReference type="GO" id="GO:0005524">
    <property type="term" value="F:ATP binding"/>
    <property type="evidence" value="ECO:0007669"/>
    <property type="project" value="InterPro"/>
</dbReference>
<feature type="non-terminal residue" evidence="2">
    <location>
        <position position="340"/>
    </location>
</feature>
<gene>
    <name evidence="2" type="ORF">QBC34DRAFT_321442</name>
</gene>
<dbReference type="InterPro" id="IPR011009">
    <property type="entry name" value="Kinase-like_dom_sf"/>
</dbReference>
<evidence type="ECO:0000313" key="3">
    <source>
        <dbReference type="Proteomes" id="UP001321760"/>
    </source>
</evidence>
<reference evidence="2" key="2">
    <citation type="submission" date="2023-05" db="EMBL/GenBank/DDBJ databases">
        <authorList>
            <consortium name="Lawrence Berkeley National Laboratory"/>
            <person name="Steindorff A."/>
            <person name="Hensen N."/>
            <person name="Bonometti L."/>
            <person name="Westerberg I."/>
            <person name="Brannstrom I.O."/>
            <person name="Guillou S."/>
            <person name="Cros-Aarteil S."/>
            <person name="Calhoun S."/>
            <person name="Haridas S."/>
            <person name="Kuo A."/>
            <person name="Mondo S."/>
            <person name="Pangilinan J."/>
            <person name="Riley R."/>
            <person name="Labutti K."/>
            <person name="Andreopoulos B."/>
            <person name="Lipzen A."/>
            <person name="Chen C."/>
            <person name="Yanf M."/>
            <person name="Daum C."/>
            <person name="Ng V."/>
            <person name="Clum A."/>
            <person name="Ohm R."/>
            <person name="Martin F."/>
            <person name="Silar P."/>
            <person name="Natvig D."/>
            <person name="Lalanne C."/>
            <person name="Gautier V."/>
            <person name="Ament-Velasquez S.L."/>
            <person name="Kruys A."/>
            <person name="Hutchinson M.I."/>
            <person name="Powell A.J."/>
            <person name="Barry K."/>
            <person name="Miller A.N."/>
            <person name="Grigoriev I.V."/>
            <person name="Debuchy R."/>
            <person name="Gladieux P."/>
            <person name="Thoren M.H."/>
            <person name="Johannesson H."/>
        </authorList>
    </citation>
    <scope>NUCLEOTIDE SEQUENCE</scope>
    <source>
        <strain evidence="2">PSN243</strain>
    </source>
</reference>
<dbReference type="Proteomes" id="UP001321760">
    <property type="component" value="Unassembled WGS sequence"/>
</dbReference>
<proteinExistence type="predicted"/>